<evidence type="ECO:0000256" key="4">
    <source>
        <dbReference type="ARBA" id="ARBA00022691"/>
    </source>
</evidence>
<dbReference type="Proteomes" id="UP000291189">
    <property type="component" value="Unassembled WGS sequence"/>
</dbReference>
<evidence type="ECO:0000313" key="8">
    <source>
        <dbReference type="Proteomes" id="UP000291189"/>
    </source>
</evidence>
<keyword evidence="3 7" id="KW-0808">Transferase</keyword>
<dbReference type="InterPro" id="IPR003333">
    <property type="entry name" value="CMAS"/>
</dbReference>
<feature type="active site" evidence="6">
    <location>
        <position position="396"/>
    </location>
</feature>
<evidence type="ECO:0000256" key="6">
    <source>
        <dbReference type="PIRSR" id="PIRSR003085-1"/>
    </source>
</evidence>
<dbReference type="GO" id="GO:0008610">
    <property type="term" value="P:lipid biosynthetic process"/>
    <property type="evidence" value="ECO:0007669"/>
    <property type="project" value="InterPro"/>
</dbReference>
<evidence type="ECO:0000313" key="7">
    <source>
        <dbReference type="EMBL" id="RYU09553.1"/>
    </source>
</evidence>
<dbReference type="InterPro" id="IPR029063">
    <property type="entry name" value="SAM-dependent_MTases_sf"/>
</dbReference>
<evidence type="ECO:0000256" key="5">
    <source>
        <dbReference type="ARBA" id="ARBA00023098"/>
    </source>
</evidence>
<keyword evidence="5" id="KW-0443">Lipid metabolism</keyword>
<dbReference type="RefSeq" id="WP_129989318.1">
    <property type="nucleotide sequence ID" value="NZ_SDPU01000035.1"/>
</dbReference>
<reference evidence="7 8" key="1">
    <citation type="submission" date="2019-01" db="EMBL/GenBank/DDBJ databases">
        <title>Nocardioides guangzhouensis sp. nov., an actinobacterium isolated from soil.</title>
        <authorList>
            <person name="Fu Y."/>
            <person name="Cai Y."/>
            <person name="Lin Z."/>
            <person name="Chen P."/>
        </authorList>
    </citation>
    <scope>NUCLEOTIDE SEQUENCE [LARGE SCALE GENOMIC DNA]</scope>
    <source>
        <strain evidence="7 8">NBRC 105384</strain>
    </source>
</reference>
<evidence type="ECO:0000256" key="1">
    <source>
        <dbReference type="ARBA" id="ARBA00010815"/>
    </source>
</evidence>
<proteinExistence type="inferred from homology"/>
<evidence type="ECO:0000256" key="2">
    <source>
        <dbReference type="ARBA" id="ARBA00022603"/>
    </source>
</evidence>
<dbReference type="SUPFAM" id="SSF53335">
    <property type="entry name" value="S-adenosyl-L-methionine-dependent methyltransferases"/>
    <property type="match status" value="1"/>
</dbReference>
<sequence>MTSLAPVVPNASQALAPAPTYGLRGAIAKRVLARILKPMPVTARLATGEVYGARAPGAPTLVIDEPDAFFARLAQSPMIGLGEAYMAGEWRAAPGTDLADALAPFAERMTSLIKPVFYKMRHAVLPRGLNPENTVAGARRNIEAHYDLSNEMFAAFLDPSMMYSSALFDSLDTDPALPDLEAAQLRKIDAVLDQAGVTEGSRVLEIGTGWGTLAIRAARRGAHVTTLTISSEQAALAQQRVDAAGVGDRVEIALRDYRDQTGLFDAIVSVEMIEAVGEKYWPTYFGAIDALLAPGGAVSIQAILMEHDRYLATRDTYTWIHKYIFPGGLLPSVRAIEETLTSHTALALDRVDGMGQHYAHTLRLWREKFGASWSRVADLGFDDRFRRMWEYYLAYCEAGFRTGYLDVAQLRLVRP</sequence>
<name>A0A4Q5IUU3_9ACTN</name>
<evidence type="ECO:0000256" key="3">
    <source>
        <dbReference type="ARBA" id="ARBA00022679"/>
    </source>
</evidence>
<comment type="caution">
    <text evidence="7">The sequence shown here is derived from an EMBL/GenBank/DDBJ whole genome shotgun (WGS) entry which is preliminary data.</text>
</comment>
<dbReference type="Pfam" id="PF02353">
    <property type="entry name" value="CMAS"/>
    <property type="match status" value="1"/>
</dbReference>
<keyword evidence="2 7" id="KW-0489">Methyltransferase</keyword>
<gene>
    <name evidence="7" type="ORF">ETU37_21155</name>
</gene>
<dbReference type="Gene3D" id="3.40.50.150">
    <property type="entry name" value="Vaccinia Virus protein VP39"/>
    <property type="match status" value="1"/>
</dbReference>
<dbReference type="PANTHER" id="PTHR43667:SF2">
    <property type="entry name" value="FATTY ACID C-METHYL TRANSFERASE"/>
    <property type="match status" value="1"/>
</dbReference>
<dbReference type="GO" id="GO:0032259">
    <property type="term" value="P:methylation"/>
    <property type="evidence" value="ECO:0007669"/>
    <property type="project" value="UniProtKB-KW"/>
</dbReference>
<comment type="similarity">
    <text evidence="1">Belongs to the CFA/CMAS family.</text>
</comment>
<dbReference type="AlphaFoldDB" id="A0A4Q5IUU3"/>
<dbReference type="PIRSF" id="PIRSF003085">
    <property type="entry name" value="CMAS"/>
    <property type="match status" value="1"/>
</dbReference>
<dbReference type="PANTHER" id="PTHR43667">
    <property type="entry name" value="CYCLOPROPANE-FATTY-ACYL-PHOSPHOLIPID SYNTHASE"/>
    <property type="match status" value="1"/>
</dbReference>
<accession>A0A4Q5IUU3</accession>
<dbReference type="OrthoDB" id="9782855at2"/>
<protein>
    <submittedName>
        <fullName evidence="7">Class I SAM-dependent methyltransferase</fullName>
    </submittedName>
</protein>
<organism evidence="7 8">
    <name type="scientific">Nocardioides iriomotensis</name>
    <dbReference type="NCBI Taxonomy" id="715784"/>
    <lineage>
        <taxon>Bacteria</taxon>
        <taxon>Bacillati</taxon>
        <taxon>Actinomycetota</taxon>
        <taxon>Actinomycetes</taxon>
        <taxon>Propionibacteriales</taxon>
        <taxon>Nocardioidaceae</taxon>
        <taxon>Nocardioides</taxon>
    </lineage>
</organism>
<keyword evidence="4" id="KW-0949">S-adenosyl-L-methionine</keyword>
<keyword evidence="8" id="KW-1185">Reference proteome</keyword>
<dbReference type="InterPro" id="IPR050723">
    <property type="entry name" value="CFA/CMAS"/>
</dbReference>
<dbReference type="CDD" id="cd02440">
    <property type="entry name" value="AdoMet_MTases"/>
    <property type="match status" value="1"/>
</dbReference>
<dbReference type="GO" id="GO:0008168">
    <property type="term" value="F:methyltransferase activity"/>
    <property type="evidence" value="ECO:0007669"/>
    <property type="project" value="UniProtKB-KW"/>
</dbReference>
<dbReference type="EMBL" id="SDPU01000035">
    <property type="protein sequence ID" value="RYU09553.1"/>
    <property type="molecule type" value="Genomic_DNA"/>
</dbReference>